<dbReference type="InterPro" id="IPR013563">
    <property type="entry name" value="Oligopep_ABC_C"/>
</dbReference>
<dbReference type="Gene3D" id="1.10.3720.10">
    <property type="entry name" value="MetI-like"/>
    <property type="match status" value="1"/>
</dbReference>
<dbReference type="SMART" id="SM00382">
    <property type="entry name" value="AAA"/>
    <property type="match status" value="1"/>
</dbReference>
<dbReference type="SUPFAM" id="SSF161098">
    <property type="entry name" value="MetI-like"/>
    <property type="match status" value="1"/>
</dbReference>
<dbReference type="CDD" id="cd06261">
    <property type="entry name" value="TM_PBP2"/>
    <property type="match status" value="1"/>
</dbReference>
<dbReference type="Gene3D" id="3.40.50.300">
    <property type="entry name" value="P-loop containing nucleotide triphosphate hydrolases"/>
    <property type="match status" value="1"/>
</dbReference>
<dbReference type="InterPro" id="IPR003593">
    <property type="entry name" value="AAA+_ATPase"/>
</dbReference>
<comment type="similarity">
    <text evidence="11">Belongs to the binding-protein-dependent transport system permease family.</text>
</comment>
<evidence type="ECO:0000259" key="13">
    <source>
        <dbReference type="PROSITE" id="PS50928"/>
    </source>
</evidence>
<evidence type="ECO:0000256" key="1">
    <source>
        <dbReference type="ARBA" id="ARBA00004141"/>
    </source>
</evidence>
<keyword evidence="10 11" id="KW-0472">Membrane</keyword>
<comment type="subcellular location">
    <subcellularLocation>
        <location evidence="11">Cell membrane</location>
        <topology evidence="11">Multi-pass membrane protein</topology>
    </subcellularLocation>
    <subcellularLocation>
        <location evidence="2">Cell membrane</location>
        <topology evidence="2">Peripheral membrane protein</topology>
    </subcellularLocation>
    <subcellularLocation>
        <location evidence="1">Membrane</location>
        <topology evidence="1">Multi-pass membrane protein</topology>
    </subcellularLocation>
</comment>
<dbReference type="Pfam" id="PF00528">
    <property type="entry name" value="BPD_transp_1"/>
    <property type="match status" value="1"/>
</dbReference>
<feature type="transmembrane region" description="Helical" evidence="11">
    <location>
        <begin position="211"/>
        <end position="234"/>
    </location>
</feature>
<dbReference type="SUPFAM" id="SSF52540">
    <property type="entry name" value="P-loop containing nucleoside triphosphate hydrolases"/>
    <property type="match status" value="1"/>
</dbReference>
<dbReference type="GO" id="GO:0005886">
    <property type="term" value="C:plasma membrane"/>
    <property type="evidence" value="ECO:0007669"/>
    <property type="project" value="UniProtKB-SubCell"/>
</dbReference>
<evidence type="ECO:0000256" key="9">
    <source>
        <dbReference type="ARBA" id="ARBA00022989"/>
    </source>
</evidence>
<gene>
    <name evidence="14" type="ORF">BKA10_002595</name>
</gene>
<feature type="transmembrane region" description="Helical" evidence="11">
    <location>
        <begin position="128"/>
        <end position="147"/>
    </location>
</feature>
<dbReference type="Pfam" id="PF12911">
    <property type="entry name" value="OppC_N"/>
    <property type="match status" value="1"/>
</dbReference>
<dbReference type="GO" id="GO:0015833">
    <property type="term" value="P:peptide transport"/>
    <property type="evidence" value="ECO:0007669"/>
    <property type="project" value="InterPro"/>
</dbReference>
<comment type="similarity">
    <text evidence="3">Belongs to the ABC transporter superfamily.</text>
</comment>
<evidence type="ECO:0000256" key="4">
    <source>
        <dbReference type="ARBA" id="ARBA00022448"/>
    </source>
</evidence>
<reference evidence="14 15" key="1">
    <citation type="submission" date="2020-08" db="EMBL/GenBank/DDBJ databases">
        <title>Sequencing the genomes of 1000 actinobacteria strains.</title>
        <authorList>
            <person name="Klenk H.-P."/>
        </authorList>
    </citation>
    <scope>NUCLEOTIDE SEQUENCE [LARGE SCALE GENOMIC DNA]</scope>
    <source>
        <strain evidence="14 15">DSM 19600</strain>
    </source>
</reference>
<keyword evidence="4 11" id="KW-0813">Transport</keyword>
<dbReference type="AlphaFoldDB" id="A0AA40SR74"/>
<keyword evidence="5" id="KW-1003">Cell membrane</keyword>
<evidence type="ECO:0000256" key="8">
    <source>
        <dbReference type="ARBA" id="ARBA00022840"/>
    </source>
</evidence>
<keyword evidence="6 11" id="KW-0812">Transmembrane</keyword>
<dbReference type="PROSITE" id="PS50928">
    <property type="entry name" value="ABC_TM1"/>
    <property type="match status" value="1"/>
</dbReference>
<protein>
    <submittedName>
        <fullName evidence="14">ABC-type dipeptide/oligopeptide/nickel transport system ATPase component/ABC-type dipeptide/oligopeptide/nickel transport system permease subunit</fullName>
    </submittedName>
</protein>
<dbReference type="InterPro" id="IPR027417">
    <property type="entry name" value="P-loop_NTPase"/>
</dbReference>
<evidence type="ECO:0000256" key="5">
    <source>
        <dbReference type="ARBA" id="ARBA00022475"/>
    </source>
</evidence>
<dbReference type="GO" id="GO:0055085">
    <property type="term" value="P:transmembrane transport"/>
    <property type="evidence" value="ECO:0007669"/>
    <property type="project" value="InterPro"/>
</dbReference>
<dbReference type="PROSITE" id="PS50893">
    <property type="entry name" value="ABC_TRANSPORTER_2"/>
    <property type="match status" value="1"/>
</dbReference>
<dbReference type="Pfam" id="PF00005">
    <property type="entry name" value="ABC_tran"/>
    <property type="match status" value="1"/>
</dbReference>
<feature type="domain" description="ABC transporter" evidence="12">
    <location>
        <begin position="349"/>
        <end position="600"/>
    </location>
</feature>
<evidence type="ECO:0000313" key="15">
    <source>
        <dbReference type="Proteomes" id="UP000549113"/>
    </source>
</evidence>
<evidence type="ECO:0000256" key="7">
    <source>
        <dbReference type="ARBA" id="ARBA00022741"/>
    </source>
</evidence>
<accession>A0AA40SR74</accession>
<dbReference type="GO" id="GO:0016887">
    <property type="term" value="F:ATP hydrolysis activity"/>
    <property type="evidence" value="ECO:0007669"/>
    <property type="project" value="InterPro"/>
</dbReference>
<evidence type="ECO:0000256" key="6">
    <source>
        <dbReference type="ARBA" id="ARBA00022692"/>
    </source>
</evidence>
<keyword evidence="7" id="KW-0547">Nucleotide-binding</keyword>
<evidence type="ECO:0000259" key="12">
    <source>
        <dbReference type="PROSITE" id="PS50893"/>
    </source>
</evidence>
<feature type="transmembrane region" description="Helical" evidence="11">
    <location>
        <begin position="92"/>
        <end position="116"/>
    </location>
</feature>
<feature type="domain" description="ABC transmembrane type-1" evidence="13">
    <location>
        <begin position="90"/>
        <end position="278"/>
    </location>
</feature>
<dbReference type="RefSeq" id="WP_183500272.1">
    <property type="nucleotide sequence ID" value="NZ_BAABCO010000004.1"/>
</dbReference>
<dbReference type="Proteomes" id="UP000549113">
    <property type="component" value="Unassembled WGS sequence"/>
</dbReference>
<dbReference type="PANTHER" id="PTHR43297">
    <property type="entry name" value="OLIGOPEPTIDE TRANSPORT ATP-BINDING PROTEIN APPD"/>
    <property type="match status" value="1"/>
</dbReference>
<dbReference type="InterPro" id="IPR035906">
    <property type="entry name" value="MetI-like_sf"/>
</dbReference>
<dbReference type="InterPro" id="IPR000515">
    <property type="entry name" value="MetI-like"/>
</dbReference>
<dbReference type="EMBL" id="JACIFH010000001">
    <property type="protein sequence ID" value="MBB4140801.1"/>
    <property type="molecule type" value="Genomic_DNA"/>
</dbReference>
<keyword evidence="15" id="KW-1185">Reference proteome</keyword>
<feature type="transmembrane region" description="Helical" evidence="11">
    <location>
        <begin position="29"/>
        <end position="51"/>
    </location>
</feature>
<evidence type="ECO:0000256" key="10">
    <source>
        <dbReference type="ARBA" id="ARBA00023136"/>
    </source>
</evidence>
<feature type="transmembrane region" description="Helical" evidence="11">
    <location>
        <begin position="254"/>
        <end position="277"/>
    </location>
</feature>
<dbReference type="InterPro" id="IPR017871">
    <property type="entry name" value="ABC_transporter-like_CS"/>
</dbReference>
<organism evidence="14 15">
    <name type="scientific">Microbacterium invictum</name>
    <dbReference type="NCBI Taxonomy" id="515415"/>
    <lineage>
        <taxon>Bacteria</taxon>
        <taxon>Bacillati</taxon>
        <taxon>Actinomycetota</taxon>
        <taxon>Actinomycetes</taxon>
        <taxon>Micrococcales</taxon>
        <taxon>Microbacteriaceae</taxon>
        <taxon>Microbacterium</taxon>
    </lineage>
</organism>
<evidence type="ECO:0000256" key="2">
    <source>
        <dbReference type="ARBA" id="ARBA00004202"/>
    </source>
</evidence>
<sequence length="622" mass="66431">MTAVEVPTDIPTAGARTDRLFNRLLRRPLAVASMAFLALVILVAVFGPYFAPYDPAKASLDLVLAPPSAEHLLGADSAGRDVLSRLLSATRISVVAAALAVVVSLVIGVVSGLLAGYYQGWFDNVSSWFTTLVMALPGMVVLLAARAVLGPSIWWAMLIIGVLLAPAYFRLVYSMVTATRSELYVDAARVSGLGDFRIIGRHVLSVVRAPIIIQTAVVAIIAIGIQAGLEFLGLGDTSLPTWGGMLNDAFANIYKTPILMLWPSLAIGLTSVALVLLANAMRDVLERTIVVRRKRRRAVTTRTGSVAAITTSTSLGDLADDTEIVLVDSDTIRHPDSPKRAVAAAEVVLRVENLRVGYQQNDGSSVEVVHGVSMDIRKGEVHGLIGESGSGKSQTAFAVLGLLPKGGSVTGGTIDYEGTRLDTASEAVYTAIRGRRIGYIPQEPMSNLDQSFTIGSQLTRPLRRTLGLSKREARERALALLERVGIPQPLRTFNAYPFEVSGGMAQRVLIAGAVSTDPDLIIADEPTTALDVTVQAEVLDLLRDLQAERHMAMLLVTHNFGVVADLCDQVTVMQSGLFVESGPVRAIFNDPQHPYTKSLLDSILDEGPARPSLAGTTQGETL</sequence>
<name>A0AA40SR74_9MICO</name>
<dbReference type="InterPro" id="IPR025966">
    <property type="entry name" value="OppC_N"/>
</dbReference>
<dbReference type="PROSITE" id="PS00211">
    <property type="entry name" value="ABC_TRANSPORTER_1"/>
    <property type="match status" value="1"/>
</dbReference>
<keyword evidence="8" id="KW-0067">ATP-binding</keyword>
<dbReference type="PANTHER" id="PTHR43297:SF2">
    <property type="entry name" value="DIPEPTIDE TRANSPORT ATP-BINDING PROTEIN DPPD"/>
    <property type="match status" value="1"/>
</dbReference>
<proteinExistence type="inferred from homology"/>
<feature type="transmembrane region" description="Helical" evidence="11">
    <location>
        <begin position="153"/>
        <end position="173"/>
    </location>
</feature>
<dbReference type="Pfam" id="PF08352">
    <property type="entry name" value="oligo_HPY"/>
    <property type="match status" value="1"/>
</dbReference>
<dbReference type="InterPro" id="IPR003439">
    <property type="entry name" value="ABC_transporter-like_ATP-bd"/>
</dbReference>
<evidence type="ECO:0000313" key="14">
    <source>
        <dbReference type="EMBL" id="MBB4140801.1"/>
    </source>
</evidence>
<evidence type="ECO:0000256" key="11">
    <source>
        <dbReference type="RuleBase" id="RU363032"/>
    </source>
</evidence>
<evidence type="ECO:0000256" key="3">
    <source>
        <dbReference type="ARBA" id="ARBA00005417"/>
    </source>
</evidence>
<keyword evidence="9 11" id="KW-1133">Transmembrane helix</keyword>
<dbReference type="CDD" id="cd03257">
    <property type="entry name" value="ABC_NikE_OppD_transporters"/>
    <property type="match status" value="1"/>
</dbReference>
<dbReference type="GO" id="GO:0005524">
    <property type="term" value="F:ATP binding"/>
    <property type="evidence" value="ECO:0007669"/>
    <property type="project" value="UniProtKB-KW"/>
</dbReference>
<comment type="caution">
    <text evidence="14">The sequence shown here is derived from an EMBL/GenBank/DDBJ whole genome shotgun (WGS) entry which is preliminary data.</text>
</comment>
<dbReference type="InterPro" id="IPR050388">
    <property type="entry name" value="ABC_Ni/Peptide_Import"/>
</dbReference>